<accession>A0ACC4D959</accession>
<evidence type="ECO:0000313" key="1">
    <source>
        <dbReference type="EMBL" id="KAL3952533.1"/>
    </source>
</evidence>
<comment type="caution">
    <text evidence="1">The sequence shown here is derived from an EMBL/GenBank/DDBJ whole genome shotgun (WGS) entry which is preliminary data.</text>
</comment>
<keyword evidence="2" id="KW-1185">Reference proteome</keyword>
<dbReference type="EMBL" id="JBGNUJ010000012">
    <property type="protein sequence ID" value="KAL3952533.1"/>
    <property type="molecule type" value="Genomic_DNA"/>
</dbReference>
<reference evidence="1" key="1">
    <citation type="submission" date="2024-12" db="EMBL/GenBank/DDBJ databases">
        <title>Comparative genomics and development of molecular markers within Purpureocillium lilacinum and among Purpureocillium species.</title>
        <authorList>
            <person name="Yeh Z.-Y."/>
            <person name="Ni N.-T."/>
            <person name="Lo P.-H."/>
            <person name="Mushyakhwo K."/>
            <person name="Lin C.-F."/>
            <person name="Nai Y.-S."/>
        </authorList>
    </citation>
    <scope>NUCLEOTIDE SEQUENCE</scope>
    <source>
        <strain evidence="1">NCHU-NPUST-175</strain>
    </source>
</reference>
<sequence length="122" mass="13302">MALAKTLFVFFGYCATAFAKPYPNLDGTNIQFGATASLLLASAGLPLACAGILPSLALLMPRSALFPRSKRLEPPVLREPTNDCVQCKKEGDWCWTRSDQCEAFCSWDGDVEAVKAIESLPW</sequence>
<name>A0ACC4D959_PURLI</name>
<dbReference type="Proteomes" id="UP001638806">
    <property type="component" value="Unassembled WGS sequence"/>
</dbReference>
<proteinExistence type="predicted"/>
<organism evidence="1 2">
    <name type="scientific">Purpureocillium lilacinum</name>
    <name type="common">Paecilomyces lilacinus</name>
    <dbReference type="NCBI Taxonomy" id="33203"/>
    <lineage>
        <taxon>Eukaryota</taxon>
        <taxon>Fungi</taxon>
        <taxon>Dikarya</taxon>
        <taxon>Ascomycota</taxon>
        <taxon>Pezizomycotina</taxon>
        <taxon>Sordariomycetes</taxon>
        <taxon>Hypocreomycetidae</taxon>
        <taxon>Hypocreales</taxon>
        <taxon>Ophiocordycipitaceae</taxon>
        <taxon>Purpureocillium</taxon>
    </lineage>
</organism>
<evidence type="ECO:0000313" key="2">
    <source>
        <dbReference type="Proteomes" id="UP001638806"/>
    </source>
</evidence>
<protein>
    <submittedName>
        <fullName evidence="1">Uncharacterized protein</fullName>
    </submittedName>
</protein>
<gene>
    <name evidence="1" type="ORF">ACCO45_012476</name>
</gene>